<evidence type="ECO:0000256" key="3">
    <source>
        <dbReference type="ARBA" id="ARBA00022833"/>
    </source>
</evidence>
<keyword evidence="3" id="KW-0862">Zinc</keyword>
<evidence type="ECO:0000256" key="4">
    <source>
        <dbReference type="PROSITE-ProRule" id="PRU00175"/>
    </source>
</evidence>
<dbReference type="PROSITE" id="PS50089">
    <property type="entry name" value="ZF_RING_2"/>
    <property type="match status" value="1"/>
</dbReference>
<name>A0ABP0FVW0_CLALP</name>
<dbReference type="PANTHER" id="PTHR10044">
    <property type="entry name" value="INHIBITOR OF APOPTOSIS"/>
    <property type="match status" value="1"/>
</dbReference>
<feature type="region of interest" description="Disordered" evidence="5">
    <location>
        <begin position="51"/>
        <end position="86"/>
    </location>
</feature>
<organism evidence="7 8">
    <name type="scientific">Clavelina lepadiformis</name>
    <name type="common">Light-bulb sea squirt</name>
    <name type="synonym">Ascidia lepadiformis</name>
    <dbReference type="NCBI Taxonomy" id="159417"/>
    <lineage>
        <taxon>Eukaryota</taxon>
        <taxon>Metazoa</taxon>
        <taxon>Chordata</taxon>
        <taxon>Tunicata</taxon>
        <taxon>Ascidiacea</taxon>
        <taxon>Aplousobranchia</taxon>
        <taxon>Clavelinidae</taxon>
        <taxon>Clavelina</taxon>
    </lineage>
</organism>
<dbReference type="PANTHER" id="PTHR10044:SF139">
    <property type="entry name" value="DEATH-ASSOCIATED INHIBITOR OF APOPTOSIS 2"/>
    <property type="match status" value="1"/>
</dbReference>
<dbReference type="EMBL" id="CAWYQH010000096">
    <property type="protein sequence ID" value="CAK8682684.1"/>
    <property type="molecule type" value="Genomic_DNA"/>
</dbReference>
<protein>
    <recommendedName>
        <fullName evidence="6">RING-type domain-containing protein</fullName>
    </recommendedName>
</protein>
<evidence type="ECO:0000256" key="2">
    <source>
        <dbReference type="ARBA" id="ARBA00022771"/>
    </source>
</evidence>
<dbReference type="SUPFAM" id="SSF57850">
    <property type="entry name" value="RING/U-box"/>
    <property type="match status" value="1"/>
</dbReference>
<evidence type="ECO:0000256" key="1">
    <source>
        <dbReference type="ARBA" id="ARBA00022723"/>
    </source>
</evidence>
<keyword evidence="1" id="KW-0479">Metal-binding</keyword>
<dbReference type="Proteomes" id="UP001642483">
    <property type="component" value="Unassembled WGS sequence"/>
</dbReference>
<evidence type="ECO:0000259" key="6">
    <source>
        <dbReference type="PROSITE" id="PS50089"/>
    </source>
</evidence>
<evidence type="ECO:0000313" key="7">
    <source>
        <dbReference type="EMBL" id="CAK8682684.1"/>
    </source>
</evidence>
<dbReference type="Gene3D" id="1.10.8.10">
    <property type="entry name" value="DNA helicase RuvA subunit, C-terminal domain"/>
    <property type="match status" value="1"/>
</dbReference>
<reference evidence="7 8" key="1">
    <citation type="submission" date="2024-02" db="EMBL/GenBank/DDBJ databases">
        <authorList>
            <person name="Daric V."/>
            <person name="Darras S."/>
        </authorList>
    </citation>
    <scope>NUCLEOTIDE SEQUENCE [LARGE SCALE GENOMIC DNA]</scope>
</reference>
<keyword evidence="2 4" id="KW-0863">Zinc-finger</keyword>
<sequence length="143" mass="15765">MFSSKLVEQAKLMGFDERMMKTAFKRKYEAIGNGFSRLEILVESFLAIEEESASNRSEEERSASATNKATPSTSSSNLSTTSGLQETRRLQEERICKVCGNDQASVVLIPCGHIACCVGCAENASTCPICRLQVREKVRSFIV</sequence>
<accession>A0ABP0FVW0</accession>
<feature type="compositionally biased region" description="Low complexity" evidence="5">
    <location>
        <begin position="70"/>
        <end position="82"/>
    </location>
</feature>
<proteinExistence type="predicted"/>
<dbReference type="InterPro" id="IPR001841">
    <property type="entry name" value="Znf_RING"/>
</dbReference>
<evidence type="ECO:0000256" key="5">
    <source>
        <dbReference type="SAM" id="MobiDB-lite"/>
    </source>
</evidence>
<dbReference type="Pfam" id="PF13920">
    <property type="entry name" value="zf-C3HC4_3"/>
    <property type="match status" value="1"/>
</dbReference>
<dbReference type="Gene3D" id="3.30.40.10">
    <property type="entry name" value="Zinc/RING finger domain, C3HC4 (zinc finger)"/>
    <property type="match status" value="1"/>
</dbReference>
<dbReference type="InterPro" id="IPR050784">
    <property type="entry name" value="IAP"/>
</dbReference>
<comment type="caution">
    <text evidence="7">The sequence shown here is derived from an EMBL/GenBank/DDBJ whole genome shotgun (WGS) entry which is preliminary data.</text>
</comment>
<dbReference type="InterPro" id="IPR013083">
    <property type="entry name" value="Znf_RING/FYVE/PHD"/>
</dbReference>
<evidence type="ECO:0000313" key="8">
    <source>
        <dbReference type="Proteomes" id="UP001642483"/>
    </source>
</evidence>
<feature type="domain" description="RING-type" evidence="6">
    <location>
        <begin position="96"/>
        <end position="131"/>
    </location>
</feature>
<gene>
    <name evidence="7" type="ORF">CVLEPA_LOCUS13328</name>
</gene>
<dbReference type="SMART" id="SM00184">
    <property type="entry name" value="RING"/>
    <property type="match status" value="1"/>
</dbReference>
<keyword evidence="8" id="KW-1185">Reference proteome</keyword>